<dbReference type="InterPro" id="IPR012349">
    <property type="entry name" value="Split_barrel_FMN-bd"/>
</dbReference>
<dbReference type="Gene3D" id="2.30.110.10">
    <property type="entry name" value="Electron Transport, Fmn-binding Protein, Chain A"/>
    <property type="match status" value="1"/>
</dbReference>
<dbReference type="SUPFAM" id="SSF50475">
    <property type="entry name" value="FMN-binding split barrel"/>
    <property type="match status" value="1"/>
</dbReference>
<dbReference type="Pfam" id="PF01243">
    <property type="entry name" value="PNPOx_N"/>
    <property type="match status" value="1"/>
</dbReference>
<dbReference type="RefSeq" id="WP_184313267.1">
    <property type="nucleotide sequence ID" value="NZ_JACHEN010000043.1"/>
</dbReference>
<comment type="caution">
    <text evidence="2">The sequence shown here is derived from an EMBL/GenBank/DDBJ whole genome shotgun (WGS) entry which is preliminary data.</text>
</comment>
<organism evidence="2 3">
    <name type="scientific">Anaerosolibacter carboniphilus</name>
    <dbReference type="NCBI Taxonomy" id="1417629"/>
    <lineage>
        <taxon>Bacteria</taxon>
        <taxon>Bacillati</taxon>
        <taxon>Bacillota</taxon>
        <taxon>Clostridia</taxon>
        <taxon>Peptostreptococcales</taxon>
        <taxon>Thermotaleaceae</taxon>
        <taxon>Anaerosolibacter</taxon>
    </lineage>
</organism>
<name>A0A841L1X5_9FIRM</name>
<keyword evidence="3" id="KW-1185">Reference proteome</keyword>
<dbReference type="AlphaFoldDB" id="A0A841L1X5"/>
<accession>A0A841L1X5</accession>
<protein>
    <recommendedName>
        <fullName evidence="1">Pyridoxamine 5'-phosphate oxidase N-terminal domain-containing protein</fullName>
    </recommendedName>
</protein>
<evidence type="ECO:0000313" key="3">
    <source>
        <dbReference type="Proteomes" id="UP000579281"/>
    </source>
</evidence>
<gene>
    <name evidence="2" type="ORF">HNQ80_004802</name>
</gene>
<sequence>MLNEKLLEVISHEGVVTIVSWNNNEPHVANTWNSYVNVTSDDRILIPAGGMQRTQKNVDQNNHVKIALGSKEVMGFQYPGAGFVIEGTAKFVESGSDFDMMKEKFPWLTRVLEITVSSAKQKI</sequence>
<reference evidence="2 3" key="1">
    <citation type="submission" date="2020-08" db="EMBL/GenBank/DDBJ databases">
        <title>Genomic Encyclopedia of Type Strains, Phase IV (KMG-IV): sequencing the most valuable type-strain genomes for metagenomic binning, comparative biology and taxonomic classification.</title>
        <authorList>
            <person name="Goeker M."/>
        </authorList>
    </citation>
    <scope>NUCLEOTIDE SEQUENCE [LARGE SCALE GENOMIC DNA]</scope>
    <source>
        <strain evidence="2 3">DSM 103526</strain>
    </source>
</reference>
<feature type="domain" description="Pyridoxamine 5'-phosphate oxidase N-terminal" evidence="1">
    <location>
        <begin position="3"/>
        <end position="104"/>
    </location>
</feature>
<evidence type="ECO:0000313" key="2">
    <source>
        <dbReference type="EMBL" id="MBB6218628.1"/>
    </source>
</evidence>
<evidence type="ECO:0000259" key="1">
    <source>
        <dbReference type="Pfam" id="PF01243"/>
    </source>
</evidence>
<dbReference type="InterPro" id="IPR011576">
    <property type="entry name" value="Pyridox_Oxase_N"/>
</dbReference>
<dbReference type="EMBL" id="JACHEN010000043">
    <property type="protein sequence ID" value="MBB6218628.1"/>
    <property type="molecule type" value="Genomic_DNA"/>
</dbReference>
<dbReference type="Proteomes" id="UP000579281">
    <property type="component" value="Unassembled WGS sequence"/>
</dbReference>
<proteinExistence type="predicted"/>